<dbReference type="KEGG" id="eaj:Q3M24_11205"/>
<reference evidence="1" key="1">
    <citation type="journal article" date="2024" name="Syst. Appl. Microbiol.">
        <title>First single-strain enrichments of Electrothrix cable bacteria, description of E. aestuarii sp. nov. and E. rattekaaiensis sp. nov., and proposal of a cable bacteria taxonomy following the rules of the SeqCode.</title>
        <authorList>
            <person name="Plum-Jensen L.E."/>
            <person name="Schramm A."/>
            <person name="Marshall I.P.G."/>
        </authorList>
    </citation>
    <scope>NUCLEOTIDE SEQUENCE</scope>
    <source>
        <strain evidence="1">Rat1</strain>
    </source>
</reference>
<protein>
    <recommendedName>
        <fullName evidence="2">TonB family C-terminal domain-containing protein</fullName>
    </recommendedName>
</protein>
<organism evidence="1">
    <name type="scientific">Candidatus Electrothrix aestuarii</name>
    <dbReference type="NCBI Taxonomy" id="3062594"/>
    <lineage>
        <taxon>Bacteria</taxon>
        <taxon>Pseudomonadati</taxon>
        <taxon>Thermodesulfobacteriota</taxon>
        <taxon>Desulfobulbia</taxon>
        <taxon>Desulfobulbales</taxon>
        <taxon>Desulfobulbaceae</taxon>
        <taxon>Candidatus Electrothrix</taxon>
    </lineage>
</organism>
<gene>
    <name evidence="1" type="ORF">Q3M24_11205</name>
</gene>
<reference evidence="1" key="2">
    <citation type="submission" date="2024-06" db="EMBL/GenBank/DDBJ databases">
        <authorList>
            <person name="Plum-Jensen L.E."/>
            <person name="Schramm A."/>
            <person name="Marshall I.P.G."/>
        </authorList>
    </citation>
    <scope>NUCLEOTIDE SEQUENCE</scope>
    <source>
        <strain evidence="1">Rat1</strain>
    </source>
</reference>
<proteinExistence type="predicted"/>
<evidence type="ECO:0000313" key="1">
    <source>
        <dbReference type="EMBL" id="XCN75264.1"/>
    </source>
</evidence>
<sequence length="73" mass="7922">MKEEYLPGPGGGRKGSNWVDITAEKDGKIIRIQTVDTQSDGVTPTLREAAAAAMIRQKTSGHVILVPKNNWAF</sequence>
<evidence type="ECO:0008006" key="2">
    <source>
        <dbReference type="Google" id="ProtNLM"/>
    </source>
</evidence>
<dbReference type="EMBL" id="CP159373">
    <property type="protein sequence ID" value="XCN75264.1"/>
    <property type="molecule type" value="Genomic_DNA"/>
</dbReference>
<name>A0AAU8M1D2_9BACT</name>
<accession>A0AAU8M1D2</accession>
<dbReference type="AlphaFoldDB" id="A0AAU8M1D2"/>